<evidence type="ECO:0000313" key="10">
    <source>
        <dbReference type="Proteomes" id="UP000316781"/>
    </source>
</evidence>
<reference evidence="8 10" key="3">
    <citation type="submission" date="2019-07" db="EMBL/GenBank/DDBJ databases">
        <title>Ln-dependent methylotrophs.</title>
        <authorList>
            <person name="Tani A."/>
        </authorList>
    </citation>
    <scope>NUCLEOTIDE SEQUENCE [LARGE SCALE GENOMIC DNA]</scope>
    <source>
        <strain evidence="8 10">SM89A</strain>
    </source>
</reference>
<comment type="caution">
    <text evidence="7">The sequence shown here is derived from an EMBL/GenBank/DDBJ whole genome shotgun (WGS) entry which is preliminary data.</text>
</comment>
<dbReference type="PANTHER" id="PTHR33529:SF2">
    <property type="entry name" value="LIPOPOLYSACCHARIDE EXPORT SYSTEM PERMEASE PROTEIN LPTG"/>
    <property type="match status" value="1"/>
</dbReference>
<dbReference type="NCBIfam" id="TIGR04408">
    <property type="entry name" value="LptG_lptG"/>
    <property type="match status" value="1"/>
</dbReference>
<dbReference type="Proteomes" id="UP000316781">
    <property type="component" value="Unassembled WGS sequence"/>
</dbReference>
<evidence type="ECO:0000313" key="9">
    <source>
        <dbReference type="Proteomes" id="UP000245137"/>
    </source>
</evidence>
<reference evidence="7 9" key="1">
    <citation type="journal article" date="2018" name="Appl. Microbiol. Biotechnol.">
        <title>Co-cultivation of the strictly anaerobic methanogen Methanosarcina barkeri with aerobic methanotrophs in an oxygen-limited membrane bioreactor.</title>
        <authorList>
            <person name="In 't Zandt M.H."/>
            <person name="van den Bosch T.J.M."/>
            <person name="Rijkers R."/>
            <person name="van Kessel M.A.H.J."/>
            <person name="Jetten M.S.M."/>
            <person name="Welte C.U."/>
        </authorList>
    </citation>
    <scope>NUCLEOTIDE SEQUENCE [LARGE SCALE GENOMIC DNA]</scope>
    <source>
        <strain evidence="7 9">DSM 17706</strain>
    </source>
</reference>
<feature type="transmembrane region" description="Helical" evidence="6">
    <location>
        <begin position="56"/>
        <end position="80"/>
    </location>
</feature>
<gene>
    <name evidence="7" type="primary">lptG</name>
    <name evidence="7" type="ORF">C5689_03480</name>
    <name evidence="8" type="ORF">FM996_21450</name>
</gene>
<dbReference type="PANTHER" id="PTHR33529">
    <property type="entry name" value="SLR0882 PROTEIN-RELATED"/>
    <property type="match status" value="1"/>
</dbReference>
<evidence type="ECO:0000256" key="1">
    <source>
        <dbReference type="ARBA" id="ARBA00004651"/>
    </source>
</evidence>
<evidence type="ECO:0000256" key="2">
    <source>
        <dbReference type="ARBA" id="ARBA00022475"/>
    </source>
</evidence>
<comment type="subcellular location">
    <subcellularLocation>
        <location evidence="1">Cell membrane</location>
        <topology evidence="1">Multi-pass membrane protein</topology>
    </subcellularLocation>
</comment>
<evidence type="ECO:0000313" key="7">
    <source>
        <dbReference type="EMBL" id="PWB95217.1"/>
    </source>
</evidence>
<keyword evidence="4 6" id="KW-1133">Transmembrane helix</keyword>
<dbReference type="Pfam" id="PF03739">
    <property type="entry name" value="LptF_LptG"/>
    <property type="match status" value="1"/>
</dbReference>
<keyword evidence="9" id="KW-1185">Reference proteome</keyword>
<feature type="transmembrane region" description="Helical" evidence="6">
    <location>
        <begin position="100"/>
        <end position="121"/>
    </location>
</feature>
<dbReference type="OrthoDB" id="9798468at2"/>
<dbReference type="RefSeq" id="WP_108915888.1">
    <property type="nucleotide sequence ID" value="NZ_BGJY01000006.1"/>
</dbReference>
<feature type="transmembrane region" description="Helical" evidence="6">
    <location>
        <begin position="17"/>
        <end position="35"/>
    </location>
</feature>
<evidence type="ECO:0000256" key="3">
    <source>
        <dbReference type="ARBA" id="ARBA00022692"/>
    </source>
</evidence>
<evidence type="ECO:0000256" key="6">
    <source>
        <dbReference type="SAM" id="Phobius"/>
    </source>
</evidence>
<reference evidence="7" key="2">
    <citation type="submission" date="2018-02" db="EMBL/GenBank/DDBJ databases">
        <authorList>
            <person name="Cohen D.B."/>
            <person name="Kent A.D."/>
        </authorList>
    </citation>
    <scope>NUCLEOTIDE SEQUENCE</scope>
    <source>
        <strain evidence="7">DSM 17706</strain>
    </source>
</reference>
<proteinExistence type="predicted"/>
<dbReference type="AlphaFoldDB" id="A0A2U1SUC3"/>
<keyword evidence="3 6" id="KW-0812">Transmembrane</keyword>
<accession>A0A2U1SUC3</accession>
<dbReference type="EMBL" id="VJMF01000136">
    <property type="protein sequence ID" value="TRL22030.1"/>
    <property type="molecule type" value="Genomic_DNA"/>
</dbReference>
<dbReference type="GO" id="GO:0043190">
    <property type="term" value="C:ATP-binding cassette (ABC) transporter complex"/>
    <property type="evidence" value="ECO:0007669"/>
    <property type="project" value="InterPro"/>
</dbReference>
<organism evidence="7 9">
    <name type="scientific">Methylosinus sporium</name>
    <dbReference type="NCBI Taxonomy" id="428"/>
    <lineage>
        <taxon>Bacteria</taxon>
        <taxon>Pseudomonadati</taxon>
        <taxon>Pseudomonadota</taxon>
        <taxon>Alphaproteobacteria</taxon>
        <taxon>Hyphomicrobiales</taxon>
        <taxon>Methylocystaceae</taxon>
        <taxon>Methylosinus</taxon>
    </lineage>
</organism>
<name>A0A2U1SUC3_METSR</name>
<dbReference type="Proteomes" id="UP000245137">
    <property type="component" value="Unassembled WGS sequence"/>
</dbReference>
<protein>
    <submittedName>
        <fullName evidence="7">LPS export ABC transporter permease LptG</fullName>
    </submittedName>
</protein>
<dbReference type="GO" id="GO:0015920">
    <property type="term" value="P:lipopolysaccharide transport"/>
    <property type="evidence" value="ECO:0007669"/>
    <property type="project" value="TreeGrafter"/>
</dbReference>
<sequence>MIGVTITRYLAARFTKTIMAIFVAMFCLMFVVYFVELLRRAGDIPQAGAGTVALMTLLRVPATAELILPFAVLFGSMATFVDLTRKLELVVARASGMSVWQFLLPPALVAATIGIVSVTLYNPVSAMMKMRSDQMELDLFGVEGSVRIDHGKWFRLNGVDGQAIMHAVDVRAGGLALDGVSVNVYQKDGVFLERVEAARARLLAGVFVLEDARVSAPGEASRAVGSYLLATDLTPEQLASAATPPQGAPFWDLPRLGDSSRDAGLDPTGYTLQFQTLLARPLLLVAMVLVAASFSLRFFRFGGIARTISGGVVSGFVLYIGSKIFSDLGGAGVISPLVAAWSPALVGSMLGALVLLHSEDG</sequence>
<evidence type="ECO:0000313" key="8">
    <source>
        <dbReference type="EMBL" id="TRL22030.1"/>
    </source>
</evidence>
<keyword evidence="5 6" id="KW-0472">Membrane</keyword>
<dbReference type="EMBL" id="PUIV01000003">
    <property type="protein sequence ID" value="PWB95217.1"/>
    <property type="molecule type" value="Genomic_DNA"/>
</dbReference>
<dbReference type="InterPro" id="IPR030923">
    <property type="entry name" value="LptG"/>
</dbReference>
<keyword evidence="2" id="KW-1003">Cell membrane</keyword>
<dbReference type="InterPro" id="IPR005495">
    <property type="entry name" value="LptG/LptF_permease"/>
</dbReference>
<dbReference type="GO" id="GO:0055085">
    <property type="term" value="P:transmembrane transport"/>
    <property type="evidence" value="ECO:0007669"/>
    <property type="project" value="InterPro"/>
</dbReference>
<feature type="transmembrane region" description="Helical" evidence="6">
    <location>
        <begin position="277"/>
        <end position="298"/>
    </location>
</feature>
<evidence type="ECO:0000256" key="5">
    <source>
        <dbReference type="ARBA" id="ARBA00023136"/>
    </source>
</evidence>
<feature type="transmembrane region" description="Helical" evidence="6">
    <location>
        <begin position="304"/>
        <end position="321"/>
    </location>
</feature>
<evidence type="ECO:0000256" key="4">
    <source>
        <dbReference type="ARBA" id="ARBA00022989"/>
    </source>
</evidence>
<feature type="transmembrane region" description="Helical" evidence="6">
    <location>
        <begin position="333"/>
        <end position="356"/>
    </location>
</feature>